<dbReference type="AlphaFoldDB" id="A0A7J7NNX9"/>
<gene>
    <name evidence="1" type="ORF">GIB67_038392</name>
</gene>
<organism evidence="1 2">
    <name type="scientific">Kingdonia uniflora</name>
    <dbReference type="NCBI Taxonomy" id="39325"/>
    <lineage>
        <taxon>Eukaryota</taxon>
        <taxon>Viridiplantae</taxon>
        <taxon>Streptophyta</taxon>
        <taxon>Embryophyta</taxon>
        <taxon>Tracheophyta</taxon>
        <taxon>Spermatophyta</taxon>
        <taxon>Magnoliopsida</taxon>
        <taxon>Ranunculales</taxon>
        <taxon>Circaeasteraceae</taxon>
        <taxon>Kingdonia</taxon>
    </lineage>
</organism>
<proteinExistence type="predicted"/>
<name>A0A7J7NNX9_9MAGN</name>
<dbReference type="Proteomes" id="UP000541444">
    <property type="component" value="Unassembled WGS sequence"/>
</dbReference>
<evidence type="ECO:0000313" key="1">
    <source>
        <dbReference type="EMBL" id="KAF6168895.1"/>
    </source>
</evidence>
<dbReference type="EMBL" id="JACGCM010000671">
    <property type="protein sequence ID" value="KAF6168895.1"/>
    <property type="molecule type" value="Genomic_DNA"/>
</dbReference>
<sequence>MNEGENLARSTWNPRPRAFEVYSPGVIGVGEAVAVQKSSSLRVVVRRPGVNLKCLGLTLSLVGVNDWSTLKARRLK</sequence>
<evidence type="ECO:0000313" key="2">
    <source>
        <dbReference type="Proteomes" id="UP000541444"/>
    </source>
</evidence>
<reference evidence="1 2" key="1">
    <citation type="journal article" date="2020" name="IScience">
        <title>Genome Sequencing of the Endangered Kingdonia uniflora (Circaeasteraceae, Ranunculales) Reveals Potential Mechanisms of Evolutionary Specialization.</title>
        <authorList>
            <person name="Sun Y."/>
            <person name="Deng T."/>
            <person name="Zhang A."/>
            <person name="Moore M.J."/>
            <person name="Landis J.B."/>
            <person name="Lin N."/>
            <person name="Zhang H."/>
            <person name="Zhang X."/>
            <person name="Huang J."/>
            <person name="Zhang X."/>
            <person name="Sun H."/>
            <person name="Wang H."/>
        </authorList>
    </citation>
    <scope>NUCLEOTIDE SEQUENCE [LARGE SCALE GENOMIC DNA]</scope>
    <source>
        <strain evidence="1">TB1705</strain>
        <tissue evidence="1">Leaf</tissue>
    </source>
</reference>
<protein>
    <submittedName>
        <fullName evidence="1">Uncharacterized protein</fullName>
    </submittedName>
</protein>
<keyword evidence="2" id="KW-1185">Reference proteome</keyword>
<comment type="caution">
    <text evidence="1">The sequence shown here is derived from an EMBL/GenBank/DDBJ whole genome shotgun (WGS) entry which is preliminary data.</text>
</comment>
<accession>A0A7J7NNX9</accession>